<feature type="non-terminal residue" evidence="1">
    <location>
        <position position="1"/>
    </location>
</feature>
<dbReference type="EMBL" id="CAJVQC010107206">
    <property type="protein sequence ID" value="CAG8833692.1"/>
    <property type="molecule type" value="Genomic_DNA"/>
</dbReference>
<evidence type="ECO:0000313" key="2">
    <source>
        <dbReference type="Proteomes" id="UP000789920"/>
    </source>
</evidence>
<proteinExistence type="predicted"/>
<dbReference type="Proteomes" id="UP000789920">
    <property type="component" value="Unassembled WGS sequence"/>
</dbReference>
<protein>
    <submittedName>
        <fullName evidence="1">437_t:CDS:1</fullName>
    </submittedName>
</protein>
<feature type="non-terminal residue" evidence="1">
    <location>
        <position position="56"/>
    </location>
</feature>
<evidence type="ECO:0000313" key="1">
    <source>
        <dbReference type="EMBL" id="CAG8833692.1"/>
    </source>
</evidence>
<name>A0ACA9SC51_9GLOM</name>
<comment type="caution">
    <text evidence="1">The sequence shown here is derived from an EMBL/GenBank/DDBJ whole genome shotgun (WGS) entry which is preliminary data.</text>
</comment>
<keyword evidence="2" id="KW-1185">Reference proteome</keyword>
<accession>A0ACA9SC51</accession>
<reference evidence="1" key="1">
    <citation type="submission" date="2021-06" db="EMBL/GenBank/DDBJ databases">
        <authorList>
            <person name="Kallberg Y."/>
            <person name="Tangrot J."/>
            <person name="Rosling A."/>
        </authorList>
    </citation>
    <scope>NUCLEOTIDE SEQUENCE</scope>
    <source>
        <strain evidence="1">MA461A</strain>
    </source>
</reference>
<gene>
    <name evidence="1" type="ORF">RPERSI_LOCUS28922</name>
</gene>
<organism evidence="1 2">
    <name type="scientific">Racocetra persica</name>
    <dbReference type="NCBI Taxonomy" id="160502"/>
    <lineage>
        <taxon>Eukaryota</taxon>
        <taxon>Fungi</taxon>
        <taxon>Fungi incertae sedis</taxon>
        <taxon>Mucoromycota</taxon>
        <taxon>Glomeromycotina</taxon>
        <taxon>Glomeromycetes</taxon>
        <taxon>Diversisporales</taxon>
        <taxon>Gigasporaceae</taxon>
        <taxon>Racocetra</taxon>
    </lineage>
</organism>
<sequence>PKTARNLGQIMTLYQILMSVRNIAVNVLGEKSCTTPLQENYKDWLRPTASTPSKIG</sequence>